<feature type="region of interest" description="Disordered" evidence="1">
    <location>
        <begin position="1"/>
        <end position="91"/>
    </location>
</feature>
<dbReference type="AlphaFoldDB" id="A0A232LPK3"/>
<feature type="compositionally biased region" description="Polar residues" evidence="1">
    <location>
        <begin position="114"/>
        <end position="126"/>
    </location>
</feature>
<accession>A0A232LPK3</accession>
<organism evidence="2 3">
    <name type="scientific">Elaphomyces granulatus</name>
    <dbReference type="NCBI Taxonomy" id="519963"/>
    <lineage>
        <taxon>Eukaryota</taxon>
        <taxon>Fungi</taxon>
        <taxon>Dikarya</taxon>
        <taxon>Ascomycota</taxon>
        <taxon>Pezizomycotina</taxon>
        <taxon>Eurotiomycetes</taxon>
        <taxon>Eurotiomycetidae</taxon>
        <taxon>Eurotiales</taxon>
        <taxon>Elaphomycetaceae</taxon>
        <taxon>Elaphomyces</taxon>
    </lineage>
</organism>
<comment type="caution">
    <text evidence="2">The sequence shown here is derived from an EMBL/GenBank/DDBJ whole genome shotgun (WGS) entry which is preliminary data.</text>
</comment>
<dbReference type="InterPro" id="IPR032675">
    <property type="entry name" value="LRR_dom_sf"/>
</dbReference>
<keyword evidence="3" id="KW-1185">Reference proteome</keyword>
<protein>
    <submittedName>
        <fullName evidence="2">Uncharacterized protein</fullName>
    </submittedName>
</protein>
<feature type="compositionally biased region" description="Basic residues" evidence="1">
    <location>
        <begin position="1"/>
        <end position="12"/>
    </location>
</feature>
<evidence type="ECO:0000313" key="3">
    <source>
        <dbReference type="Proteomes" id="UP000243515"/>
    </source>
</evidence>
<sequence>MAPSHRPIRSSRTRVQSYREEGDSDDGLTSSTERHLNMTKASSSTPPRPRRQKRVPTSYRDPSTDEDLSDSVGGHSENIESAGTGPGPHSIAFRYKESTAIKNSPHGRHRVGQRSHQTGITAQSSPAKRRKITLGSPTRTQKIEREREGKLTVIPPWQTLPHHILFDIFAYACACGPREHTSHPRDDYVVPFESAKWLVGIARLCRSFLDPALSVLYHNPPLTTPAKAHLFLNLLLQPQGSLSIAYTNKIKHIQLNVETILLYKIGPSPGYFKLCRLIERSPQVKSILLYHDDNRMVGSPVVPPPRSKWTYPDSLFETLRNCQIRLRAWEWNARFMEPEHLLPLILSCHREAPFIGLRDLRLFHIAPEDIISEDEEEDYRLGTREVIMAAALNALPELRRLEFIQCLIVNECLLPNLPPTLTSLTIENCDDVATSNFAPFLASHGQNLRELTLNHNRHLNLSFTARLAECCPMLEKLRTNLSIHCCSPDHSLTPHFKRLFSPSEAPTWPKTLQEIEMLHLRNWDDTQAATFFSSLINSAAELKDLRKLVISVILEIGWRDRACFREEWIGRLERVFLRRSQPPSSNPQRFLRRAYHNAATKPASSKAMSSDGAVGSRDHTPVSSRPSTPSKRKSARIAQQRLSDTDDLREINATQPLSRSCKPGVIAEAHDTQTIRVQGMCNVVSIRIDNLRPRDTLFGENDFLDDELSGDEDWIAGHVGHE</sequence>
<dbReference type="Proteomes" id="UP000243515">
    <property type="component" value="Unassembled WGS sequence"/>
</dbReference>
<evidence type="ECO:0000256" key="1">
    <source>
        <dbReference type="SAM" id="MobiDB-lite"/>
    </source>
</evidence>
<dbReference type="Gene3D" id="3.80.10.10">
    <property type="entry name" value="Ribonuclease Inhibitor"/>
    <property type="match status" value="1"/>
</dbReference>
<gene>
    <name evidence="2" type="ORF">Egran_06485</name>
</gene>
<dbReference type="SUPFAM" id="SSF52047">
    <property type="entry name" value="RNI-like"/>
    <property type="match status" value="1"/>
</dbReference>
<feature type="region of interest" description="Disordered" evidence="1">
    <location>
        <begin position="103"/>
        <end position="134"/>
    </location>
</feature>
<evidence type="ECO:0000313" key="2">
    <source>
        <dbReference type="EMBL" id="OXV05747.1"/>
    </source>
</evidence>
<dbReference type="EMBL" id="NPHW01006507">
    <property type="protein sequence ID" value="OXV05747.1"/>
    <property type="molecule type" value="Genomic_DNA"/>
</dbReference>
<feature type="region of interest" description="Disordered" evidence="1">
    <location>
        <begin position="600"/>
        <end position="656"/>
    </location>
</feature>
<dbReference type="OrthoDB" id="5395390at2759"/>
<proteinExistence type="predicted"/>
<reference evidence="2 3" key="1">
    <citation type="journal article" date="2015" name="Environ. Microbiol.">
        <title>Metagenome sequence of Elaphomyces granulatus from sporocarp tissue reveals Ascomycota ectomycorrhizal fingerprints of genome expansion and a Proteobacteria-rich microbiome.</title>
        <authorList>
            <person name="Quandt C.A."/>
            <person name="Kohler A."/>
            <person name="Hesse C.N."/>
            <person name="Sharpton T.J."/>
            <person name="Martin F."/>
            <person name="Spatafora J.W."/>
        </authorList>
    </citation>
    <scope>NUCLEOTIDE SEQUENCE [LARGE SCALE GENOMIC DNA]</scope>
    <source>
        <strain evidence="2 3">OSC145934</strain>
    </source>
</reference>
<name>A0A232LPK3_9EURO</name>